<dbReference type="InterPro" id="IPR038607">
    <property type="entry name" value="PhoD-like_sf"/>
</dbReference>
<dbReference type="KEGG" id="gni:GNIT_2651"/>
<sequence>MLIKSRHFIITLILLSMLSLTGCAQKLPSAVAELDNRFIFAFASCARENEPQPIWTEIAKVNPELFLYIGDNVYADVYEVNGKRSMQPVTTRARFDEAYARANAIPEFAAFRKQVPLMLGTWDDHDYGKNDGGKEFAMKKESQQAFLDFFEVAKDDPMRQQEGVYQSRMFNDDGKRVQLIILDTRYHRDPIIKRPDGRPKNKGPYLPVTDETTTILGEEQWSWLAQELEKPADVRFIVTSIQIVAYEHAWEGWGIFPHERDRMYQLITDKKANGVVFLSGDRHLMEISKDEGQLGHKVPYPIWDFTSSDITRDFVEVVEDNTFRQGAVVRDTNFGEVVVNWADTTLDSNIVLTARDRNGDVLNQQTILLRDLQM</sequence>
<dbReference type="EMBL" id="CP003060">
    <property type="protein sequence ID" value="AEP30748.1"/>
    <property type="molecule type" value="Genomic_DNA"/>
</dbReference>
<dbReference type="SUPFAM" id="SSF56300">
    <property type="entry name" value="Metallo-dependent phosphatases"/>
    <property type="match status" value="1"/>
</dbReference>
<keyword evidence="4" id="KW-1185">Reference proteome</keyword>
<organism evidence="3 4">
    <name type="scientific">Glaciecola nitratireducens (strain JCM 12485 / KCTC 12276 / FR1064)</name>
    <dbReference type="NCBI Taxonomy" id="1085623"/>
    <lineage>
        <taxon>Bacteria</taxon>
        <taxon>Pseudomonadati</taxon>
        <taxon>Pseudomonadota</taxon>
        <taxon>Gammaproteobacteria</taxon>
        <taxon>Alteromonadales</taxon>
        <taxon>Alteromonadaceae</taxon>
        <taxon>Brumicola</taxon>
    </lineage>
</organism>
<dbReference type="PANTHER" id="PTHR33987">
    <property type="entry name" value="CALCINEURIN-LIKE METALLO-PHOSPHOESTERASE SUPERFAMILY PROTEIN"/>
    <property type="match status" value="1"/>
</dbReference>
<dbReference type="Gene3D" id="3.60.21.70">
    <property type="entry name" value="PhoD-like phosphatase"/>
    <property type="match status" value="1"/>
</dbReference>
<dbReference type="OrthoDB" id="327733at2"/>
<gene>
    <name evidence="3" type="ordered locus">GNIT_2651</name>
</gene>
<evidence type="ECO:0000313" key="3">
    <source>
        <dbReference type="EMBL" id="AEP30748.1"/>
    </source>
</evidence>
<dbReference type="PROSITE" id="PS51257">
    <property type="entry name" value="PROKAR_LIPOPROTEIN"/>
    <property type="match status" value="1"/>
</dbReference>
<reference evidence="3 4" key="1">
    <citation type="journal article" date="2011" name="J. Bacteriol.">
        <title>Complete genome sequence of seawater bacterium Glaciecola nitratireducens FR1064T.</title>
        <authorList>
            <person name="Bian F."/>
            <person name="Qin Q.L."/>
            <person name="Xie B.B."/>
            <person name="Shu Y.L."/>
            <person name="Zhang X.Y."/>
            <person name="Yu Y."/>
            <person name="Chen B."/>
            <person name="Chen X.L."/>
            <person name="Zhou B.C."/>
            <person name="Zhang Y.Z."/>
        </authorList>
    </citation>
    <scope>NUCLEOTIDE SEQUENCE [LARGE SCALE GENOMIC DNA]</scope>
    <source>
        <strain evidence="4">JCM 12485 / KCTC 12276 / FR1064</strain>
    </source>
</reference>
<dbReference type="InterPro" id="IPR018946">
    <property type="entry name" value="PhoD-like_MPP"/>
</dbReference>
<dbReference type="STRING" id="1085623.GNIT_2651"/>
<accession>G4QM96</accession>
<dbReference type="eggNOG" id="COG3540">
    <property type="taxonomic scope" value="Bacteria"/>
</dbReference>
<keyword evidence="1" id="KW-0732">Signal</keyword>
<dbReference type="AlphaFoldDB" id="G4QM96"/>
<dbReference type="InterPro" id="IPR029052">
    <property type="entry name" value="Metallo-depent_PP-like"/>
</dbReference>
<evidence type="ECO:0000313" key="4">
    <source>
        <dbReference type="Proteomes" id="UP000009282"/>
    </source>
</evidence>
<protein>
    <submittedName>
        <fullName evidence="3">Phosphodiesterase</fullName>
    </submittedName>
</protein>
<dbReference type="RefSeq" id="WP_014109621.1">
    <property type="nucleotide sequence ID" value="NC_016041.1"/>
</dbReference>
<proteinExistence type="predicted"/>
<feature type="signal peptide" evidence="1">
    <location>
        <begin position="1"/>
        <end position="24"/>
    </location>
</feature>
<dbReference type="Proteomes" id="UP000009282">
    <property type="component" value="Chromosome"/>
</dbReference>
<name>G4QM96_GLANF</name>
<dbReference type="PANTHER" id="PTHR33987:SF1">
    <property type="entry name" value="CALCINEURIN-LIKE METALLO-PHOSPHOESTERASE SUPERFAMILY PROTEIN"/>
    <property type="match status" value="1"/>
</dbReference>
<feature type="chain" id="PRO_5003467942" evidence="1">
    <location>
        <begin position="25"/>
        <end position="374"/>
    </location>
</feature>
<evidence type="ECO:0000259" key="2">
    <source>
        <dbReference type="Pfam" id="PF09423"/>
    </source>
</evidence>
<feature type="domain" description="PhoD-like phosphatase metallophosphatase" evidence="2">
    <location>
        <begin position="40"/>
        <end position="320"/>
    </location>
</feature>
<dbReference type="CDD" id="cd07389">
    <property type="entry name" value="MPP_PhoD"/>
    <property type="match status" value="1"/>
</dbReference>
<evidence type="ECO:0000256" key="1">
    <source>
        <dbReference type="SAM" id="SignalP"/>
    </source>
</evidence>
<dbReference type="HOGENOM" id="CLU_041740_0_0_6"/>
<dbReference type="Pfam" id="PF09423">
    <property type="entry name" value="PhoD"/>
    <property type="match status" value="1"/>
</dbReference>